<sequence>MTFALVCGTIYKNHRQGCIVHRKGVTYEKV</sequence>
<evidence type="ECO:0000313" key="1">
    <source>
        <dbReference type="EMBL" id="DAD71380.1"/>
    </source>
</evidence>
<accession>A0A8S5LMR1</accession>
<name>A0A8S5LMR1_9CAUD</name>
<protein>
    <submittedName>
        <fullName evidence="1">Uncharacterized protein</fullName>
    </submittedName>
</protein>
<reference evidence="1" key="1">
    <citation type="journal article" date="2021" name="Proc. Natl. Acad. Sci. U.S.A.">
        <title>A Catalog of Tens of Thousands of Viruses from Human Metagenomes Reveals Hidden Associations with Chronic Diseases.</title>
        <authorList>
            <person name="Tisza M.J."/>
            <person name="Buck C.B."/>
        </authorList>
    </citation>
    <scope>NUCLEOTIDE SEQUENCE</scope>
    <source>
        <strain evidence="1">CtbQZ1</strain>
    </source>
</reference>
<dbReference type="EMBL" id="BK015881">
    <property type="protein sequence ID" value="DAD71380.1"/>
    <property type="molecule type" value="Genomic_DNA"/>
</dbReference>
<organism evidence="1">
    <name type="scientific">Siphoviridae sp. ctbQZ1</name>
    <dbReference type="NCBI Taxonomy" id="2827581"/>
    <lineage>
        <taxon>Viruses</taxon>
        <taxon>Duplodnaviria</taxon>
        <taxon>Heunggongvirae</taxon>
        <taxon>Uroviricota</taxon>
        <taxon>Caudoviricetes</taxon>
    </lineage>
</organism>
<proteinExistence type="predicted"/>